<name>F4GH98_PARC1</name>
<feature type="transmembrane region" description="Helical" evidence="8">
    <location>
        <begin position="134"/>
        <end position="158"/>
    </location>
</feature>
<feature type="transmembrane region" description="Helical" evidence="8">
    <location>
        <begin position="213"/>
        <end position="231"/>
    </location>
</feature>
<reference evidence="9 10" key="2">
    <citation type="journal article" date="2012" name="Stand. Genomic Sci.">
        <title>Complete genome sequence of the termite hindgut bacterium Spirochaeta coccoides type strain (SPN1(T)), reclassification in the genus Sphaerochaeta as Sphaerochaeta coccoides comb. nov. and emendations of the family Spirochaetaceae and the genus Sphaerochaeta.</title>
        <authorList>
            <person name="Abt B."/>
            <person name="Han C."/>
            <person name="Scheuner C."/>
            <person name="Lu M."/>
            <person name="Lapidus A."/>
            <person name="Nolan M."/>
            <person name="Lucas S."/>
            <person name="Hammon N."/>
            <person name="Deshpande S."/>
            <person name="Cheng J.F."/>
            <person name="Tapia R."/>
            <person name="Goodwin L.A."/>
            <person name="Pitluck S."/>
            <person name="Liolios K."/>
            <person name="Pagani I."/>
            <person name="Ivanova N."/>
            <person name="Mavromatis K."/>
            <person name="Mikhailova N."/>
            <person name="Huntemann M."/>
            <person name="Pati A."/>
            <person name="Chen A."/>
            <person name="Palaniappan K."/>
            <person name="Land M."/>
            <person name="Hauser L."/>
            <person name="Brambilla E.M."/>
            <person name="Rohde M."/>
            <person name="Spring S."/>
            <person name="Gronow S."/>
            <person name="Goker M."/>
            <person name="Woyke T."/>
            <person name="Bristow J."/>
            <person name="Eisen J.A."/>
            <person name="Markowitz V."/>
            <person name="Hugenholtz P."/>
            <person name="Kyrpides N.C."/>
            <person name="Klenk H.P."/>
            <person name="Detter J.C."/>
        </authorList>
    </citation>
    <scope>NUCLEOTIDE SEQUENCE [LARGE SCALE GENOMIC DNA]</scope>
    <source>
        <strain evidence="10">ATCC BAA-1237 / DSM 17374 / SPN1</strain>
    </source>
</reference>
<dbReference type="AlphaFoldDB" id="F4GH98"/>
<dbReference type="EMBL" id="CP002659">
    <property type="protein sequence ID" value="AEC01997.1"/>
    <property type="molecule type" value="Genomic_DNA"/>
</dbReference>
<dbReference type="KEGG" id="scc:Spico_0772"/>
<proteinExistence type="inferred from homology"/>
<keyword evidence="6 8" id="KW-1133">Transmembrane helix</keyword>
<evidence type="ECO:0000256" key="5">
    <source>
        <dbReference type="ARBA" id="ARBA00022692"/>
    </source>
</evidence>
<dbReference type="HOGENOM" id="CLU_065777_3_2_12"/>
<comment type="subcellular location">
    <subcellularLocation>
        <location evidence="1">Cell membrane</location>
        <topology evidence="1">Multi-pass membrane protein</topology>
    </subcellularLocation>
</comment>
<dbReference type="RefSeq" id="WP_013739393.1">
    <property type="nucleotide sequence ID" value="NC_015436.1"/>
</dbReference>
<dbReference type="GO" id="GO:0005886">
    <property type="term" value="C:plasma membrane"/>
    <property type="evidence" value="ECO:0007669"/>
    <property type="project" value="UniProtKB-SubCell"/>
</dbReference>
<evidence type="ECO:0000313" key="10">
    <source>
        <dbReference type="Proteomes" id="UP000007939"/>
    </source>
</evidence>
<accession>F4GH98</accession>
<feature type="transmembrane region" description="Helical" evidence="8">
    <location>
        <begin position="21"/>
        <end position="47"/>
    </location>
</feature>
<keyword evidence="3" id="KW-0813">Transport</keyword>
<protein>
    <submittedName>
        <fullName evidence="9">AzlC family protein</fullName>
    </submittedName>
</protein>
<evidence type="ECO:0000256" key="6">
    <source>
        <dbReference type="ARBA" id="ARBA00022989"/>
    </source>
</evidence>
<dbReference type="STRING" id="760011.Spico_0772"/>
<dbReference type="PANTHER" id="PTHR34979">
    <property type="entry name" value="INNER MEMBRANE PROTEIN YGAZ"/>
    <property type="match status" value="1"/>
</dbReference>
<evidence type="ECO:0000256" key="7">
    <source>
        <dbReference type="ARBA" id="ARBA00023136"/>
    </source>
</evidence>
<evidence type="ECO:0000256" key="4">
    <source>
        <dbReference type="ARBA" id="ARBA00022475"/>
    </source>
</evidence>
<keyword evidence="10" id="KW-1185">Reference proteome</keyword>
<feature type="transmembrane region" description="Helical" evidence="8">
    <location>
        <begin position="188"/>
        <end position="207"/>
    </location>
</feature>
<dbReference type="GO" id="GO:1903785">
    <property type="term" value="P:L-valine transmembrane transport"/>
    <property type="evidence" value="ECO:0007669"/>
    <property type="project" value="TreeGrafter"/>
</dbReference>
<dbReference type="Proteomes" id="UP000007939">
    <property type="component" value="Chromosome"/>
</dbReference>
<feature type="transmembrane region" description="Helical" evidence="8">
    <location>
        <begin position="67"/>
        <end position="88"/>
    </location>
</feature>
<sequence>MSAERNKEKTLGISEGIRDGIPVFVGYISASIAFGLTASIMGFSLWQSLLFSALVYTGSGQFLALKLIRIGATPVEIALGVFMLNLRYMFMTASLDRKLPSDMGKARKSLLSFWIADESFSIAALRKGPLTQKYLFSLVLTCYGGWLLGTTVGTLAGSILSPELQMSAAVTLYAMFASLLSTEARTNWLILAVAGISAVLNTILTIFTPLAAGWTFIISMVVATIAGAIFMPDKEKKSDMVGGEAECP</sequence>
<dbReference type="PANTHER" id="PTHR34979:SF1">
    <property type="entry name" value="INNER MEMBRANE PROTEIN YGAZ"/>
    <property type="match status" value="1"/>
</dbReference>
<keyword evidence="4" id="KW-1003">Cell membrane</keyword>
<keyword evidence="5 8" id="KW-0812">Transmembrane</keyword>
<evidence type="ECO:0000256" key="2">
    <source>
        <dbReference type="ARBA" id="ARBA00010735"/>
    </source>
</evidence>
<dbReference type="Pfam" id="PF03591">
    <property type="entry name" value="AzlC"/>
    <property type="match status" value="1"/>
</dbReference>
<evidence type="ECO:0000313" key="9">
    <source>
        <dbReference type="EMBL" id="AEC01997.1"/>
    </source>
</evidence>
<gene>
    <name evidence="9" type="ordered locus">Spico_0772</name>
</gene>
<feature type="transmembrane region" description="Helical" evidence="8">
    <location>
        <begin position="164"/>
        <end position="181"/>
    </location>
</feature>
<reference evidence="10" key="1">
    <citation type="submission" date="2011-04" db="EMBL/GenBank/DDBJ databases">
        <title>The complete genome of Spirochaeta coccoides DSM 17374.</title>
        <authorList>
            <person name="Lucas S."/>
            <person name="Copeland A."/>
            <person name="Lapidus A."/>
            <person name="Bruce D."/>
            <person name="Goodwin L."/>
            <person name="Pitluck S."/>
            <person name="Peters L."/>
            <person name="Kyrpides N."/>
            <person name="Mavromatis K."/>
            <person name="Pagani I."/>
            <person name="Ivanova N."/>
            <person name="Ovchinnikova G."/>
            <person name="Lu M."/>
            <person name="Detter J.C."/>
            <person name="Tapia R."/>
            <person name="Han C."/>
            <person name="Land M."/>
            <person name="Hauser L."/>
            <person name="Markowitz V."/>
            <person name="Cheng J.-F."/>
            <person name="Hugenholtz P."/>
            <person name="Woyke T."/>
            <person name="Wu D."/>
            <person name="Spring S."/>
            <person name="Schroeder M."/>
            <person name="Brambilla E."/>
            <person name="Klenk H.-P."/>
            <person name="Eisen J.A."/>
        </authorList>
    </citation>
    <scope>NUCLEOTIDE SEQUENCE [LARGE SCALE GENOMIC DNA]</scope>
    <source>
        <strain evidence="10">ATCC BAA-1237 / DSM 17374 / SPN1</strain>
    </source>
</reference>
<evidence type="ECO:0000256" key="8">
    <source>
        <dbReference type="SAM" id="Phobius"/>
    </source>
</evidence>
<evidence type="ECO:0000256" key="1">
    <source>
        <dbReference type="ARBA" id="ARBA00004651"/>
    </source>
</evidence>
<dbReference type="InterPro" id="IPR011606">
    <property type="entry name" value="Brnchd-chn_aa_trnsp_permease"/>
</dbReference>
<organism evidence="9 10">
    <name type="scientific">Parasphaerochaeta coccoides (strain ATCC BAA-1237 / DSM 17374 / SPN1)</name>
    <name type="common">Sphaerochaeta coccoides</name>
    <dbReference type="NCBI Taxonomy" id="760011"/>
    <lineage>
        <taxon>Bacteria</taxon>
        <taxon>Pseudomonadati</taxon>
        <taxon>Spirochaetota</taxon>
        <taxon>Spirochaetia</taxon>
        <taxon>Spirochaetales</taxon>
        <taxon>Sphaerochaetaceae</taxon>
        <taxon>Parasphaerochaeta</taxon>
    </lineage>
</organism>
<comment type="similarity">
    <text evidence="2">Belongs to the AzlC family.</text>
</comment>
<keyword evidence="7 8" id="KW-0472">Membrane</keyword>
<dbReference type="eggNOG" id="COG1296">
    <property type="taxonomic scope" value="Bacteria"/>
</dbReference>
<evidence type="ECO:0000256" key="3">
    <source>
        <dbReference type="ARBA" id="ARBA00022448"/>
    </source>
</evidence>